<organism evidence="1 2">
    <name type="scientific">Cohnella rhizosphaerae</name>
    <dbReference type="NCBI Taxonomy" id="1457232"/>
    <lineage>
        <taxon>Bacteria</taxon>
        <taxon>Bacillati</taxon>
        <taxon>Bacillota</taxon>
        <taxon>Bacilli</taxon>
        <taxon>Bacillales</taxon>
        <taxon>Paenibacillaceae</taxon>
        <taxon>Cohnella</taxon>
    </lineage>
</organism>
<reference evidence="1" key="1">
    <citation type="submission" date="2022-10" db="EMBL/GenBank/DDBJ databases">
        <title>Comparative genomic analysis of Cohnella hashimotonis sp. nov., isolated from the International Space Station.</title>
        <authorList>
            <person name="Simpson A."/>
            <person name="Venkateswaran K."/>
        </authorList>
    </citation>
    <scope>NUCLEOTIDE SEQUENCE</scope>
    <source>
        <strain evidence="1">DSM 28161</strain>
    </source>
</reference>
<dbReference type="AlphaFoldDB" id="A0A9X4KXR4"/>
<name>A0A9X4KXR4_9BACL</name>
<sequence length="128" mass="13299">MLCRPAAASVVRESVGEPTVSHLSGRPPVTAVDSKSALRSRLTGALRSTMPSTCASVAPPDHVNSRMLVLAASAFGVNSTEYFFHTPPFAAAVMRDSVFSPSQVLSAFFSPSMTASAPLSTLAQNSSV</sequence>
<comment type="caution">
    <text evidence="1">The sequence shown here is derived from an EMBL/GenBank/DDBJ whole genome shotgun (WGS) entry which is preliminary data.</text>
</comment>
<evidence type="ECO:0000313" key="1">
    <source>
        <dbReference type="EMBL" id="MDG0809962.1"/>
    </source>
</evidence>
<protein>
    <submittedName>
        <fullName evidence="1">Uncharacterized protein</fullName>
    </submittedName>
</protein>
<dbReference type="EMBL" id="JAPDIA010000003">
    <property type="protein sequence ID" value="MDG0809962.1"/>
    <property type="molecule type" value="Genomic_DNA"/>
</dbReference>
<evidence type="ECO:0000313" key="2">
    <source>
        <dbReference type="Proteomes" id="UP001153404"/>
    </source>
</evidence>
<keyword evidence="2" id="KW-1185">Reference proteome</keyword>
<dbReference type="Proteomes" id="UP001153404">
    <property type="component" value="Unassembled WGS sequence"/>
</dbReference>
<proteinExistence type="predicted"/>
<gene>
    <name evidence="1" type="ORF">OMP40_11865</name>
</gene>
<accession>A0A9X4KXR4</accession>